<evidence type="ECO:0000313" key="1">
    <source>
        <dbReference type="EMBL" id="RVW38447.1"/>
    </source>
</evidence>
<dbReference type="PANTHER" id="PTHR33116">
    <property type="entry name" value="REVERSE TRANSCRIPTASE ZINC-BINDING DOMAIN-CONTAINING PROTEIN-RELATED-RELATED"/>
    <property type="match status" value="1"/>
</dbReference>
<dbReference type="PANTHER" id="PTHR33116:SF78">
    <property type="entry name" value="OS12G0587133 PROTEIN"/>
    <property type="match status" value="1"/>
</dbReference>
<sequence length="427" mass="47911">MEALSQLLSRARNGDFISGFRVGGRGSEGLFMSHLLFADDTLIFCDADADQLQYLSWTFMWFEAISKLKVNLSKTEVILVGEGIPMETLAAVLGCKIGSLPTSYLGLPLRAPYKSTRVWDAVEERFKKRQYLSKGGRLTLLKSTLSSLPTYFLSLFVIPKRVCVRLENIQRDFLWGGGALENKPHLVSWKVVCTDKKEGGLGIRSLATFNKALLGKWLWRFANENESYGSKLSLAIRKGWENFRSHSRFIIGDGTRVKFWKDLWYGNQSLEEAFPMLFNLSVNKEGWVAEAWEEDEGGEEVWRTCSGGKRTRMEPFLSSPFIAHSQGTPSPPSRLELFGRLGSQLGLASLFGRWLGAGNHRSPSSVLRESQNVMASNLLPVWGAMGDALLGEKKPPRLAWFLCGQEKGESLESCPSLLDVDHLERKK</sequence>
<accession>A0A438DSH5</accession>
<organism evidence="1 2">
    <name type="scientific">Vitis vinifera</name>
    <name type="common">Grape</name>
    <dbReference type="NCBI Taxonomy" id="29760"/>
    <lineage>
        <taxon>Eukaryota</taxon>
        <taxon>Viridiplantae</taxon>
        <taxon>Streptophyta</taxon>
        <taxon>Embryophyta</taxon>
        <taxon>Tracheophyta</taxon>
        <taxon>Spermatophyta</taxon>
        <taxon>Magnoliopsida</taxon>
        <taxon>eudicotyledons</taxon>
        <taxon>Gunneridae</taxon>
        <taxon>Pentapetalae</taxon>
        <taxon>rosids</taxon>
        <taxon>Vitales</taxon>
        <taxon>Vitaceae</taxon>
        <taxon>Viteae</taxon>
        <taxon>Vitis</taxon>
    </lineage>
</organism>
<proteinExistence type="predicted"/>
<name>A0A438DSH5_VITVI</name>
<reference evidence="1 2" key="1">
    <citation type="journal article" date="2018" name="PLoS Genet.">
        <title>Population sequencing reveals clonal diversity and ancestral inbreeding in the grapevine cultivar Chardonnay.</title>
        <authorList>
            <person name="Roach M.J."/>
            <person name="Johnson D.L."/>
            <person name="Bohlmann J."/>
            <person name="van Vuuren H.J."/>
            <person name="Jones S.J."/>
            <person name="Pretorius I.S."/>
            <person name="Schmidt S.A."/>
            <person name="Borneman A.R."/>
        </authorList>
    </citation>
    <scope>NUCLEOTIDE SEQUENCE [LARGE SCALE GENOMIC DNA]</scope>
    <source>
        <strain evidence="2">cv. Chardonnay</strain>
        <tissue evidence="1">Leaf</tissue>
    </source>
</reference>
<gene>
    <name evidence="1" type="primary">VvCHDh000004_882</name>
    <name evidence="1" type="ORF">CK203_082378</name>
</gene>
<dbReference type="Proteomes" id="UP000288805">
    <property type="component" value="Unassembled WGS sequence"/>
</dbReference>
<evidence type="ECO:0000313" key="2">
    <source>
        <dbReference type="Proteomes" id="UP000288805"/>
    </source>
</evidence>
<protein>
    <submittedName>
        <fullName evidence="1">Putative ribonuclease H protein</fullName>
    </submittedName>
</protein>
<dbReference type="AlphaFoldDB" id="A0A438DSH5"/>
<dbReference type="EMBL" id="QGNW01001506">
    <property type="protein sequence ID" value="RVW38447.1"/>
    <property type="molecule type" value="Genomic_DNA"/>
</dbReference>
<comment type="caution">
    <text evidence="1">The sequence shown here is derived from an EMBL/GenBank/DDBJ whole genome shotgun (WGS) entry which is preliminary data.</text>
</comment>